<keyword evidence="3" id="KW-1185">Reference proteome</keyword>
<name>A0A165J0N8_9BASI</name>
<protein>
    <submittedName>
        <fullName evidence="2">Uncharacterized protein</fullName>
    </submittedName>
</protein>
<evidence type="ECO:0000256" key="1">
    <source>
        <dbReference type="SAM" id="MobiDB-lite"/>
    </source>
</evidence>
<gene>
    <name evidence="2" type="ORF">CALCODRAFT_506420</name>
</gene>
<accession>A0A165J0N8</accession>
<dbReference type="InParanoid" id="A0A165J0N8"/>
<dbReference type="EMBL" id="KV423925">
    <property type="protein sequence ID" value="KZT61214.1"/>
    <property type="molecule type" value="Genomic_DNA"/>
</dbReference>
<evidence type="ECO:0000313" key="3">
    <source>
        <dbReference type="Proteomes" id="UP000076842"/>
    </source>
</evidence>
<reference evidence="2 3" key="1">
    <citation type="journal article" date="2016" name="Mol. Biol. Evol.">
        <title>Comparative Genomics of Early-Diverging Mushroom-Forming Fungi Provides Insights into the Origins of Lignocellulose Decay Capabilities.</title>
        <authorList>
            <person name="Nagy L.G."/>
            <person name="Riley R."/>
            <person name="Tritt A."/>
            <person name="Adam C."/>
            <person name="Daum C."/>
            <person name="Floudas D."/>
            <person name="Sun H."/>
            <person name="Yadav J.S."/>
            <person name="Pangilinan J."/>
            <person name="Larsson K.H."/>
            <person name="Matsuura K."/>
            <person name="Barry K."/>
            <person name="Labutti K."/>
            <person name="Kuo R."/>
            <person name="Ohm R.A."/>
            <person name="Bhattacharya S.S."/>
            <person name="Shirouzu T."/>
            <person name="Yoshinaga Y."/>
            <person name="Martin F.M."/>
            <person name="Grigoriev I.V."/>
            <person name="Hibbett D.S."/>
        </authorList>
    </citation>
    <scope>NUCLEOTIDE SEQUENCE [LARGE SCALE GENOMIC DNA]</scope>
    <source>
        <strain evidence="2 3">HHB12733</strain>
    </source>
</reference>
<dbReference type="AlphaFoldDB" id="A0A165J0N8"/>
<sequence>MNTEEGPLRKRRRLEAGDDAMEGDVSVTNMDNDAVNKPNDTKFILISRPNLNTSRTHDRSVYPAPTLPNTTSMSPSYNHELPMAGSRVSNTAQFNKAIIADAKVPETGSQSTKPQETSQNFDYLFHNNPLRLRKLFDELSYKNTALEKIIHETERANLTLSGRQEALVDALNEQRALRKDAQDKAELMELKLKYFSQTALK</sequence>
<feature type="region of interest" description="Disordered" evidence="1">
    <location>
        <begin position="1"/>
        <end position="32"/>
    </location>
</feature>
<proteinExistence type="predicted"/>
<evidence type="ECO:0000313" key="2">
    <source>
        <dbReference type="EMBL" id="KZT61214.1"/>
    </source>
</evidence>
<dbReference type="Proteomes" id="UP000076842">
    <property type="component" value="Unassembled WGS sequence"/>
</dbReference>
<organism evidence="2 3">
    <name type="scientific">Calocera cornea HHB12733</name>
    <dbReference type="NCBI Taxonomy" id="1353952"/>
    <lineage>
        <taxon>Eukaryota</taxon>
        <taxon>Fungi</taxon>
        <taxon>Dikarya</taxon>
        <taxon>Basidiomycota</taxon>
        <taxon>Agaricomycotina</taxon>
        <taxon>Dacrymycetes</taxon>
        <taxon>Dacrymycetales</taxon>
        <taxon>Dacrymycetaceae</taxon>
        <taxon>Calocera</taxon>
    </lineage>
</organism>